<feature type="compositionally biased region" description="Basic and acidic residues" evidence="1">
    <location>
        <begin position="304"/>
        <end position="318"/>
    </location>
</feature>
<organism evidence="2 4">
    <name type="scientific">Enterococcus gilvus ATCC BAA-350</name>
    <dbReference type="NCBI Taxonomy" id="1158614"/>
    <lineage>
        <taxon>Bacteria</taxon>
        <taxon>Bacillati</taxon>
        <taxon>Bacillota</taxon>
        <taxon>Bacilli</taxon>
        <taxon>Lactobacillales</taxon>
        <taxon>Enterococcaceae</taxon>
        <taxon>Enterococcus</taxon>
    </lineage>
</organism>
<dbReference type="Proteomes" id="UP000013750">
    <property type="component" value="Unassembled WGS sequence"/>
</dbReference>
<evidence type="ECO:0000313" key="5">
    <source>
        <dbReference type="Proteomes" id="UP000014160"/>
    </source>
</evidence>
<evidence type="ECO:0000313" key="4">
    <source>
        <dbReference type="Proteomes" id="UP000013750"/>
    </source>
</evidence>
<proteinExistence type="predicted"/>
<dbReference type="OrthoDB" id="2194782at2"/>
<feature type="compositionally biased region" description="Basic residues" evidence="1">
    <location>
        <begin position="319"/>
        <end position="335"/>
    </location>
</feature>
<name>R2XTA2_9ENTE</name>
<dbReference type="Proteomes" id="UP000014160">
    <property type="component" value="Unassembled WGS sequence"/>
</dbReference>
<sequence length="335" mass="37880">MPTKPVTQRTLFTMGKDNLEKRMLKSYEDSQDADTVLQYLVAVLIRHCLCVSDFSGICRDLVKEILLASEPTEVLRKLAPLFHDAFKGGKEWEQVIHRLYKNKKEYHRYNNRLSDCKKYLFDQTTPVEDLMGQQYKIVSTFEDAVGKSHTWSLRDVDPNLSTMKLDAVMELLSSLTIFEKEDIRRFVKLENAEIANCTRQVLVKKGEHVSASAQIAVVPAEQAEMALHGMSEEERVAFVASLLPEGVILTDTRESEGQDTEVVDEVISEDSHQAVASAEKAAAPAGSVQTKESSNQYVTQKKSTSTEKETLGPPEKKNGTKKKGKKKDRKRKRRK</sequence>
<feature type="compositionally biased region" description="Low complexity" evidence="1">
    <location>
        <begin position="276"/>
        <end position="285"/>
    </location>
</feature>
<dbReference type="PATRIC" id="fig|1158614.3.peg.760"/>
<evidence type="ECO:0000313" key="2">
    <source>
        <dbReference type="EMBL" id="EOI57758.1"/>
    </source>
</evidence>
<dbReference type="AlphaFoldDB" id="R2XTA2"/>
<feature type="compositionally biased region" description="Polar residues" evidence="1">
    <location>
        <begin position="287"/>
        <end position="300"/>
    </location>
</feature>
<dbReference type="Pfam" id="PF11148">
    <property type="entry name" value="DUF2922"/>
    <property type="match status" value="1"/>
</dbReference>
<keyword evidence="5" id="KW-1185">Reference proteome</keyword>
<accession>R2XTA2</accession>
<dbReference type="RefSeq" id="WP_010779182.1">
    <property type="nucleotide sequence ID" value="NZ_ASWH01000002.1"/>
</dbReference>
<evidence type="ECO:0000256" key="1">
    <source>
        <dbReference type="SAM" id="MobiDB-lite"/>
    </source>
</evidence>
<comment type="caution">
    <text evidence="2">The sequence shown here is derived from an EMBL/GenBank/DDBJ whole genome shotgun (WGS) entry which is preliminary data.</text>
</comment>
<dbReference type="InterPro" id="IPR021321">
    <property type="entry name" value="DUF2922"/>
</dbReference>
<reference evidence="2 4" key="1">
    <citation type="submission" date="2013-02" db="EMBL/GenBank/DDBJ databases">
        <title>The Genome Sequence of Enterococcus gilvus ATCC BAA-350.</title>
        <authorList>
            <consortium name="The Broad Institute Genome Sequencing Platform"/>
            <consortium name="The Broad Institute Genome Sequencing Center for Infectious Disease"/>
            <person name="Earl A.M."/>
            <person name="Gilmore M.S."/>
            <person name="Lebreton F."/>
            <person name="Walker B."/>
            <person name="Young S.K."/>
            <person name="Zeng Q."/>
            <person name="Gargeya S."/>
            <person name="Fitzgerald M."/>
            <person name="Haas B."/>
            <person name="Abouelleil A."/>
            <person name="Alvarado L."/>
            <person name="Arachchi H.M."/>
            <person name="Berlin A.M."/>
            <person name="Chapman S.B."/>
            <person name="Dewar J."/>
            <person name="Goldberg J."/>
            <person name="Griggs A."/>
            <person name="Gujja S."/>
            <person name="Hansen M."/>
            <person name="Howarth C."/>
            <person name="Imamovic A."/>
            <person name="Larimer J."/>
            <person name="McCowan C."/>
            <person name="Murphy C."/>
            <person name="Neiman D."/>
            <person name="Pearson M."/>
            <person name="Priest M."/>
            <person name="Roberts A."/>
            <person name="Saif S."/>
            <person name="Shea T."/>
            <person name="Sisk P."/>
            <person name="Sykes S."/>
            <person name="Wortman J."/>
            <person name="Nusbaum C."/>
            <person name="Birren B."/>
        </authorList>
    </citation>
    <scope>NUCLEOTIDE SEQUENCE [LARGE SCALE GENOMIC DNA]</scope>
    <source>
        <strain evidence="2 4">ATCC BAA-350</strain>
    </source>
</reference>
<dbReference type="EMBL" id="ASWH01000002">
    <property type="protein sequence ID" value="EOW79488.1"/>
    <property type="molecule type" value="Genomic_DNA"/>
</dbReference>
<gene>
    <name evidence="3" type="ORF">I592_03628</name>
    <name evidence="2" type="ORF">UKC_00733</name>
</gene>
<reference evidence="3 5" key="2">
    <citation type="submission" date="2013-03" db="EMBL/GenBank/DDBJ databases">
        <title>The Genome Sequence of Enterococcus gilvus ATCC BAA-350 (PacBio/Illumina hybrid assembly).</title>
        <authorList>
            <consortium name="The Broad Institute Genomics Platform"/>
            <consortium name="The Broad Institute Genome Sequencing Center for Infectious Disease"/>
            <person name="Earl A."/>
            <person name="Russ C."/>
            <person name="Gilmore M."/>
            <person name="Surin D."/>
            <person name="Walker B."/>
            <person name="Young S."/>
            <person name="Zeng Q."/>
            <person name="Gargeya S."/>
            <person name="Fitzgerald M."/>
            <person name="Haas B."/>
            <person name="Abouelleil A."/>
            <person name="Allen A.W."/>
            <person name="Alvarado L."/>
            <person name="Arachchi H.M."/>
            <person name="Berlin A.M."/>
            <person name="Chapman S.B."/>
            <person name="Gainer-Dewar J."/>
            <person name="Goldberg J."/>
            <person name="Griggs A."/>
            <person name="Gujja S."/>
            <person name="Hansen M."/>
            <person name="Howarth C."/>
            <person name="Imamovic A."/>
            <person name="Ireland A."/>
            <person name="Larimer J."/>
            <person name="McCowan C."/>
            <person name="Murphy C."/>
            <person name="Pearson M."/>
            <person name="Poon T.W."/>
            <person name="Priest M."/>
            <person name="Roberts A."/>
            <person name="Saif S."/>
            <person name="Shea T."/>
            <person name="Sisk P."/>
            <person name="Sykes S."/>
            <person name="Wortman J."/>
            <person name="Nusbaum C."/>
            <person name="Birren B."/>
        </authorList>
    </citation>
    <scope>NUCLEOTIDE SEQUENCE [LARGE SCALE GENOMIC DNA]</scope>
    <source>
        <strain evidence="3 5">ATCC BAA-350</strain>
    </source>
</reference>
<dbReference type="EMBL" id="AJDQ01000004">
    <property type="protein sequence ID" value="EOI57758.1"/>
    <property type="molecule type" value="Genomic_DNA"/>
</dbReference>
<protein>
    <submittedName>
        <fullName evidence="2">Uncharacterized protein</fullName>
    </submittedName>
</protein>
<evidence type="ECO:0000313" key="3">
    <source>
        <dbReference type="EMBL" id="EOW79488.1"/>
    </source>
</evidence>
<feature type="region of interest" description="Disordered" evidence="1">
    <location>
        <begin position="276"/>
        <end position="335"/>
    </location>
</feature>
<dbReference type="HOGENOM" id="CLU_057669_1_0_9"/>
<dbReference type="eggNOG" id="ENOG50304XN">
    <property type="taxonomic scope" value="Bacteria"/>
</dbReference>